<protein>
    <submittedName>
        <fullName evidence="1">Phage phiEco32-like COOH.NH2 ligase-type 2</fullName>
    </submittedName>
</protein>
<evidence type="ECO:0000313" key="1">
    <source>
        <dbReference type="EMBL" id="SDH62011.1"/>
    </source>
</evidence>
<dbReference type="RefSeq" id="WP_091261078.1">
    <property type="nucleotide sequence ID" value="NZ_FNDE01000037.1"/>
</dbReference>
<evidence type="ECO:0000313" key="2">
    <source>
        <dbReference type="Proteomes" id="UP000198956"/>
    </source>
</evidence>
<reference evidence="1 2" key="1">
    <citation type="submission" date="2016-10" db="EMBL/GenBank/DDBJ databases">
        <authorList>
            <person name="de Groot N.N."/>
        </authorList>
    </citation>
    <scope>NUCLEOTIDE SEQUENCE [LARGE SCALE GENOMIC DNA]</scope>
    <source>
        <strain evidence="1 2">L 420-91</strain>
    </source>
</reference>
<dbReference type="Pfam" id="PF14395">
    <property type="entry name" value="COOH-NH2_lig"/>
    <property type="match status" value="1"/>
</dbReference>
<proteinExistence type="predicted"/>
<dbReference type="EMBL" id="FNDE01000037">
    <property type="protein sequence ID" value="SDH62011.1"/>
    <property type="molecule type" value="Genomic_DNA"/>
</dbReference>
<dbReference type="GO" id="GO:0016874">
    <property type="term" value="F:ligase activity"/>
    <property type="evidence" value="ECO:0007669"/>
    <property type="project" value="UniProtKB-KW"/>
</dbReference>
<keyword evidence="1" id="KW-0436">Ligase</keyword>
<gene>
    <name evidence="1" type="ORF">SAMN04489735_103717</name>
</gene>
<dbReference type="OrthoDB" id="2078085at2"/>
<name>A0A1G8DWQ0_ANETH</name>
<dbReference type="InterPro" id="IPR025681">
    <property type="entry name" value="COOH-NH2_lig"/>
</dbReference>
<organism evidence="1 2">
    <name type="scientific">Aneurinibacillus thermoaerophilus</name>
    <dbReference type="NCBI Taxonomy" id="143495"/>
    <lineage>
        <taxon>Bacteria</taxon>
        <taxon>Bacillati</taxon>
        <taxon>Bacillota</taxon>
        <taxon>Bacilli</taxon>
        <taxon>Bacillales</taxon>
        <taxon>Paenibacillaceae</taxon>
        <taxon>Aneurinibacillus group</taxon>
        <taxon>Aneurinibacillus</taxon>
    </lineage>
</organism>
<accession>A0A1G8DWQ0</accession>
<dbReference type="Proteomes" id="UP000198956">
    <property type="component" value="Unassembled WGS sequence"/>
</dbReference>
<sequence>MDCFLLYPNDRQPDAALLVQWKGKSGSVVPSSCPDIILQWEDAGLSCLETYAVVLNGREALHNASQPETKRAMLTAADIPYIHNVSAAKEKDISATIRRYIAIVFQQEIVSLYRSSGRSLWLNHRIREGEDKYREIEVNQKIREIRRVTQYAVQSVYALGLDFAAVYFGVDLRGRIYVLDVAPTFRMTHTLARKFIACVERFCQGYACDAVDITLGADVEFVLRNAEGKAVMASSYLPKEGVVGCDRILLRSDLTHKHLPLAEIRPEPGADARELFRNIYHAMMIGIRKIGSEQIEWVAGGMPLSGYPIGGHVHFGGLPPNSQLLRALDTYLALPVFMIESSRSLLRRPKYGCLGDMRFQFHGGFEYRTLPSWLTSPKVARGVLALSHVIALSYRKLRQLPLLDPEMYRAFYNGDREALAPLLPFLWNDLRLLESYARYESYLEPFAQLVLSRVEWEEFADIRPVWKLPPFHPELTASRAYEHSVL</sequence>
<dbReference type="AlphaFoldDB" id="A0A1G8DWQ0"/>